<evidence type="ECO:0000256" key="4">
    <source>
        <dbReference type="ARBA" id="ARBA00060860"/>
    </source>
</evidence>
<dbReference type="Gene3D" id="3.30.1520.10">
    <property type="entry name" value="Phox-like domain"/>
    <property type="match status" value="1"/>
</dbReference>
<feature type="region of interest" description="Disordered" evidence="7">
    <location>
        <begin position="1"/>
        <end position="119"/>
    </location>
</feature>
<dbReference type="FunFam" id="3.30.1520.10:FF:000034">
    <property type="entry name" value="Vacuolar protein sorting-associated protein 17"/>
    <property type="match status" value="1"/>
</dbReference>
<dbReference type="PANTHER" id="PTHR47433">
    <property type="entry name" value="VACUOLAR PROTEIN SORTING-ASSOCIATED PROTEIN 17"/>
    <property type="match status" value="1"/>
</dbReference>
<dbReference type="STRING" id="183478.A0A364N738"/>
<protein>
    <recommendedName>
        <fullName evidence="5 6">Vacuolar protein sorting-associated protein 17</fullName>
    </recommendedName>
</protein>
<sequence length="582" mass="64390">MDYSAHDPDHPGGSDPWASSPRADRTSFGQRPTNDIPSSPLPPQASPYGENSEQYGYMGDQDAQSRPGTAPENGNHLQQPQMAGQDAPRSPQPQQQGQHGQQPQRYHGNRPQRQQQQYKLQAKVTGLERNGKKDPILRFDVYTNLPKFRTTQFRDVRRLHSEFVKLGEHLISACPEAIVPAVPPATTSAGAGTDEDEARLKTSLQRWLNIVCSNEILIRDEEMVFFVESDFGYSPVVRRKQPATGVRRKMIKQFAPPPDDTPELAAARPVVKAFYLGTMEAEQKLEKVVKHRRNLGVAESDLGAKFAALHVQETHVGLSHAYKKLGKVIQATGDFHAAQGTAEATTLGDPLQYHSSDAFIAKETLTNRHILLRELLQAQSATKSKLSAADRLKASSSVKRDKVDEAIAALDEARSHEQYLTQKAQRVTANLLQEQRKWFDRTTQDMRQAIREYVVREIEAERRTLATLESVRPDIRAIDGSGGLSRLGREAHPAVRRASMASSQGPKGDAWSGVPRRPGDGLNRTMSGSIVAPLPEVDENDEESVNGRKRATSKAGSQKGVEEDDDRIDAKNAASRLATTTF</sequence>
<name>A0A364N738_STELY</name>
<dbReference type="InterPro" id="IPR027267">
    <property type="entry name" value="AH/BAR_dom_sf"/>
</dbReference>
<dbReference type="OrthoDB" id="9976382at2759"/>
<dbReference type="InterPro" id="IPR015404">
    <property type="entry name" value="Vps5_C"/>
</dbReference>
<keyword evidence="11" id="KW-1185">Reference proteome</keyword>
<dbReference type="InterPro" id="IPR036871">
    <property type="entry name" value="PX_dom_sf"/>
</dbReference>
<feature type="compositionally biased region" description="Polar residues" evidence="7">
    <location>
        <begin position="27"/>
        <end position="37"/>
    </location>
</feature>
<reference evidence="11" key="1">
    <citation type="submission" date="2018-05" db="EMBL/GenBank/DDBJ databases">
        <title>Draft genome sequence of Stemphylium lycopersici strain CIDEFI 213.</title>
        <authorList>
            <person name="Medina R."/>
            <person name="Franco M.E.E."/>
            <person name="Lucentini C.G."/>
            <person name="Saparrat M.C.N."/>
            <person name="Balatti P.A."/>
        </authorList>
    </citation>
    <scope>NUCLEOTIDE SEQUENCE [LARGE SCALE GENOMIC DNA]</scope>
    <source>
        <strain evidence="11">CIDEFI 213</strain>
    </source>
</reference>
<evidence type="ECO:0000256" key="5">
    <source>
        <dbReference type="ARBA" id="ARBA00073022"/>
    </source>
</evidence>
<evidence type="ECO:0000256" key="2">
    <source>
        <dbReference type="ARBA" id="ARBA00022927"/>
    </source>
</evidence>
<keyword evidence="2 6" id="KW-0653">Protein transport</keyword>
<dbReference type="GO" id="GO:0005829">
    <property type="term" value="C:cytosol"/>
    <property type="evidence" value="ECO:0007669"/>
    <property type="project" value="GOC"/>
</dbReference>
<dbReference type="GO" id="GO:0030905">
    <property type="term" value="C:retromer, tubulation complex"/>
    <property type="evidence" value="ECO:0007669"/>
    <property type="project" value="EnsemblFungi"/>
</dbReference>
<dbReference type="GO" id="GO:0140318">
    <property type="term" value="F:protein transporter activity"/>
    <property type="evidence" value="ECO:0007669"/>
    <property type="project" value="EnsemblFungi"/>
</dbReference>
<feature type="compositionally biased region" description="Low complexity" evidence="7">
    <location>
        <begin position="92"/>
        <end position="104"/>
    </location>
</feature>
<dbReference type="CDD" id="cd06891">
    <property type="entry name" value="PX_Vps17p"/>
    <property type="match status" value="1"/>
</dbReference>
<dbReference type="GO" id="GO:0005768">
    <property type="term" value="C:endosome"/>
    <property type="evidence" value="ECO:0007669"/>
    <property type="project" value="EnsemblFungi"/>
</dbReference>
<dbReference type="GO" id="GO:0032120">
    <property type="term" value="P:ascospore-type prospore membrane formation"/>
    <property type="evidence" value="ECO:0007669"/>
    <property type="project" value="EnsemblFungi"/>
</dbReference>
<dbReference type="Pfam" id="PF09325">
    <property type="entry name" value="Vps5"/>
    <property type="match status" value="1"/>
</dbReference>
<dbReference type="FunFam" id="1.20.1270.60:FF:000046">
    <property type="entry name" value="Vacuolar protein sorting-associated protein 17"/>
    <property type="match status" value="1"/>
</dbReference>
<feature type="compositionally biased region" description="Basic and acidic residues" evidence="7">
    <location>
        <begin position="1"/>
        <end position="12"/>
    </location>
</feature>
<evidence type="ECO:0000256" key="1">
    <source>
        <dbReference type="ARBA" id="ARBA00022448"/>
    </source>
</evidence>
<dbReference type="Proteomes" id="UP000249619">
    <property type="component" value="Unassembled WGS sequence"/>
</dbReference>
<dbReference type="Pfam" id="PF00787">
    <property type="entry name" value="PX"/>
    <property type="match status" value="1"/>
</dbReference>
<evidence type="ECO:0000313" key="10">
    <source>
        <dbReference type="EMBL" id="RAR13080.1"/>
    </source>
</evidence>
<feature type="region of interest" description="Disordered" evidence="7">
    <location>
        <begin position="480"/>
        <end position="582"/>
    </location>
</feature>
<comment type="similarity">
    <text evidence="4 6">Belongs to the VPS17 family.</text>
</comment>
<accession>A0A364N738</accession>
<comment type="caution">
    <text evidence="10">The sequence shown here is derived from an EMBL/GenBank/DDBJ whole genome shotgun (WGS) entry which is preliminary data.</text>
</comment>
<dbReference type="GO" id="GO:0032266">
    <property type="term" value="F:phosphatidylinositol-3-phosphate binding"/>
    <property type="evidence" value="ECO:0007669"/>
    <property type="project" value="EnsemblFungi"/>
</dbReference>
<dbReference type="InterPro" id="IPR014461">
    <property type="entry name" value="Retromer_complex_Vps17"/>
</dbReference>
<evidence type="ECO:0000256" key="3">
    <source>
        <dbReference type="ARBA" id="ARBA00023054"/>
    </source>
</evidence>
<evidence type="ECO:0000313" key="11">
    <source>
        <dbReference type="Proteomes" id="UP000249619"/>
    </source>
</evidence>
<dbReference type="InterPro" id="IPR037907">
    <property type="entry name" value="Vps17_PX"/>
</dbReference>
<keyword evidence="3" id="KW-0175">Coiled coil</keyword>
<evidence type="ECO:0000256" key="6">
    <source>
        <dbReference type="PIRNR" id="PIRNR011791"/>
    </source>
</evidence>
<evidence type="ECO:0000259" key="8">
    <source>
        <dbReference type="Pfam" id="PF00787"/>
    </source>
</evidence>
<gene>
    <name evidence="10" type="ORF">DDE83_003606</name>
</gene>
<organism evidence="10 11">
    <name type="scientific">Stemphylium lycopersici</name>
    <name type="common">Tomato gray leaf spot disease fungus</name>
    <name type="synonym">Thyrospora lycopersici</name>
    <dbReference type="NCBI Taxonomy" id="183478"/>
    <lineage>
        <taxon>Eukaryota</taxon>
        <taxon>Fungi</taxon>
        <taxon>Dikarya</taxon>
        <taxon>Ascomycota</taxon>
        <taxon>Pezizomycotina</taxon>
        <taxon>Dothideomycetes</taxon>
        <taxon>Pleosporomycetidae</taxon>
        <taxon>Pleosporales</taxon>
        <taxon>Pleosporineae</taxon>
        <taxon>Pleosporaceae</taxon>
        <taxon>Stemphylium</taxon>
    </lineage>
</organism>
<evidence type="ECO:0000256" key="7">
    <source>
        <dbReference type="SAM" id="MobiDB-lite"/>
    </source>
</evidence>
<dbReference type="AlphaFoldDB" id="A0A364N738"/>
<dbReference type="PANTHER" id="PTHR47433:SF1">
    <property type="entry name" value="VACUOLAR PROTEIN SORTING-ASSOCIATED PROTEIN 17"/>
    <property type="match status" value="1"/>
</dbReference>
<feature type="domain" description="PX" evidence="8">
    <location>
        <begin position="154"/>
        <end position="229"/>
    </location>
</feature>
<feature type="domain" description="Sorting nexin/Vps5-like C-terminal" evidence="9">
    <location>
        <begin position="283"/>
        <end position="467"/>
    </location>
</feature>
<proteinExistence type="inferred from homology"/>
<dbReference type="GO" id="GO:0005628">
    <property type="term" value="C:prospore membrane"/>
    <property type="evidence" value="ECO:0007669"/>
    <property type="project" value="EnsemblFungi"/>
</dbReference>
<keyword evidence="1 6" id="KW-0813">Transport</keyword>
<dbReference type="PIRSF" id="PIRSF011791">
    <property type="entry name" value="Vps17"/>
    <property type="match status" value="1"/>
</dbReference>
<dbReference type="Gene3D" id="1.20.1270.60">
    <property type="entry name" value="Arfaptin homology (AH) domain/BAR domain"/>
    <property type="match status" value="1"/>
</dbReference>
<dbReference type="SUPFAM" id="SSF64268">
    <property type="entry name" value="PX domain"/>
    <property type="match status" value="1"/>
</dbReference>
<dbReference type="InterPro" id="IPR001683">
    <property type="entry name" value="PX_dom"/>
</dbReference>
<dbReference type="GO" id="GO:0006886">
    <property type="term" value="P:intracellular protein transport"/>
    <property type="evidence" value="ECO:0007669"/>
    <property type="project" value="EnsemblFungi"/>
</dbReference>
<comment type="function">
    <text evidence="6">Component of the membrane-associated retromer complex which is essential in endosome-to-Golgi retrograde transport.</text>
</comment>
<evidence type="ECO:0000259" key="9">
    <source>
        <dbReference type="Pfam" id="PF09325"/>
    </source>
</evidence>
<comment type="subunit">
    <text evidence="6">Component of the retromer complex.</text>
</comment>
<dbReference type="GO" id="GO:0042147">
    <property type="term" value="P:retrograde transport, endosome to Golgi"/>
    <property type="evidence" value="ECO:0007669"/>
    <property type="project" value="EnsemblFungi"/>
</dbReference>
<dbReference type="InterPro" id="IPR053055">
    <property type="entry name" value="VPS17"/>
</dbReference>
<dbReference type="EMBL" id="QGDH01000041">
    <property type="protein sequence ID" value="RAR13080.1"/>
    <property type="molecule type" value="Genomic_DNA"/>
</dbReference>